<dbReference type="EMBL" id="FNMU01000005">
    <property type="protein sequence ID" value="SDW80037.1"/>
    <property type="molecule type" value="Genomic_DNA"/>
</dbReference>
<dbReference type="Gene3D" id="3.30.70.1340">
    <property type="entry name" value="MTH889-like domain"/>
    <property type="match status" value="1"/>
</dbReference>
<reference evidence="2 6" key="3">
    <citation type="submission" date="2018-10" db="EMBL/GenBank/DDBJ databases">
        <title>Cultivation of a novel Methanohalophilus strain from Kebrit Deep of the Red Sea and a genomic comparison of members of the genus Methanohalophilus.</title>
        <authorList>
            <person name="Guan Y."/>
            <person name="Ngugi D.K."/>
            <person name="Stingl U."/>
        </authorList>
    </citation>
    <scope>NUCLEOTIDE SEQUENCE [LARGE SCALE GENOMIC DNA]</scope>
    <source>
        <strain evidence="2 6">DSM 3094</strain>
    </source>
</reference>
<proteinExistence type="predicted"/>
<organism evidence="1 4">
    <name type="scientific">Methanohalophilus halophilus</name>
    <dbReference type="NCBI Taxonomy" id="2177"/>
    <lineage>
        <taxon>Archaea</taxon>
        <taxon>Methanobacteriati</taxon>
        <taxon>Methanobacteriota</taxon>
        <taxon>Stenosarchaea group</taxon>
        <taxon>Methanomicrobia</taxon>
        <taxon>Methanosarcinales</taxon>
        <taxon>Methanosarcinaceae</taxon>
        <taxon>Methanohalophilus</taxon>
    </lineage>
</organism>
<name>A0A1L3Q090_9EURY</name>
<dbReference type="EMBL" id="RJJG01000001">
    <property type="protein sequence ID" value="RNI10960.1"/>
    <property type="molecule type" value="Genomic_DNA"/>
</dbReference>
<evidence type="ECO:0000313" key="3">
    <source>
        <dbReference type="EMBL" id="SDW80037.1"/>
    </source>
</evidence>
<dbReference type="InterPro" id="IPR023129">
    <property type="entry name" value="MTH889-like_dom_sf"/>
</dbReference>
<gene>
    <name evidence="1" type="ORF">BHR79_00860</name>
    <name evidence="2" type="ORF">EFE40_01935</name>
    <name evidence="3" type="ORF">SAMN04515625_1604</name>
</gene>
<dbReference type="AlphaFoldDB" id="A0A1L3Q090"/>
<reference evidence="1 4" key="1">
    <citation type="submission" date="2016-10" db="EMBL/GenBank/DDBJ databases">
        <title>Methanohalophilus halophilus.</title>
        <authorList>
            <person name="L'haridon S."/>
        </authorList>
    </citation>
    <scope>NUCLEOTIDE SEQUENCE [LARGE SCALE GENOMIC DNA]</scope>
    <source>
        <strain evidence="1 4">Z-7982</strain>
    </source>
</reference>
<dbReference type="Pfam" id="PF02680">
    <property type="entry name" value="DUF211"/>
    <property type="match status" value="1"/>
</dbReference>
<sequence>MMNNKSGIRRLVLDVLKPHNPSIVELAGVLGDVEGVDGVNLSLYEMDQKTENVKITLEGLDLDYELIRQEIENMGAVVHSVDEIAAGKKIIEEVETHQDR</sequence>
<dbReference type="PANTHER" id="PTHR42240">
    <property type="entry name" value="DUF211 DOMAIN-CONTAINING PROTEIN"/>
    <property type="match status" value="1"/>
</dbReference>
<dbReference type="PANTHER" id="PTHR42240:SF1">
    <property type="entry name" value="DUF211 DOMAIN-CONTAINING PROTEIN"/>
    <property type="match status" value="1"/>
</dbReference>
<evidence type="ECO:0008006" key="7">
    <source>
        <dbReference type="Google" id="ProtNLM"/>
    </source>
</evidence>
<keyword evidence="4" id="KW-1185">Reference proteome</keyword>
<dbReference type="Proteomes" id="UP000198669">
    <property type="component" value="Unassembled WGS sequence"/>
</dbReference>
<evidence type="ECO:0000313" key="5">
    <source>
        <dbReference type="Proteomes" id="UP000198669"/>
    </source>
</evidence>
<evidence type="ECO:0000313" key="4">
    <source>
        <dbReference type="Proteomes" id="UP000186879"/>
    </source>
</evidence>
<dbReference type="KEGG" id="mhaz:BHR79_00860"/>
<reference evidence="3 5" key="2">
    <citation type="submission" date="2016-10" db="EMBL/GenBank/DDBJ databases">
        <authorList>
            <person name="de Groot N.N."/>
        </authorList>
    </citation>
    <scope>NUCLEOTIDE SEQUENCE [LARGE SCALE GENOMIC DNA]</scope>
    <source>
        <strain evidence="3 5">Z-7982</strain>
    </source>
</reference>
<evidence type="ECO:0000313" key="6">
    <source>
        <dbReference type="Proteomes" id="UP000267921"/>
    </source>
</evidence>
<dbReference type="RefSeq" id="WP_072359243.1">
    <property type="nucleotide sequence ID" value="NZ_CP017921.1"/>
</dbReference>
<dbReference type="Proteomes" id="UP000186879">
    <property type="component" value="Chromosome"/>
</dbReference>
<dbReference type="STRING" id="2177.BHR79_00860"/>
<accession>A0A1L3Q090</accession>
<dbReference type="GeneID" id="30582261"/>
<dbReference type="SUPFAM" id="SSF160363">
    <property type="entry name" value="MTH889-like"/>
    <property type="match status" value="1"/>
</dbReference>
<dbReference type="OrthoDB" id="201945at2157"/>
<evidence type="ECO:0000313" key="1">
    <source>
        <dbReference type="EMBL" id="APH38171.1"/>
    </source>
</evidence>
<dbReference type="Proteomes" id="UP000267921">
    <property type="component" value="Unassembled WGS sequence"/>
</dbReference>
<evidence type="ECO:0000313" key="2">
    <source>
        <dbReference type="EMBL" id="RNI10960.1"/>
    </source>
</evidence>
<dbReference type="EMBL" id="CP017921">
    <property type="protein sequence ID" value="APH38171.1"/>
    <property type="molecule type" value="Genomic_DNA"/>
</dbReference>
<protein>
    <recommendedName>
        <fullName evidence="7">DUF211 domain-containing protein</fullName>
    </recommendedName>
</protein>
<dbReference type="InterPro" id="IPR003831">
    <property type="entry name" value="DUF211"/>
</dbReference>